<dbReference type="Gene3D" id="3.40.109.10">
    <property type="entry name" value="NADH Oxidase"/>
    <property type="match status" value="1"/>
</dbReference>
<evidence type="ECO:0000259" key="4">
    <source>
        <dbReference type="Pfam" id="PF00881"/>
    </source>
</evidence>
<dbReference type="Proteomes" id="UP000620075">
    <property type="component" value="Unassembled WGS sequence"/>
</dbReference>
<dbReference type="PANTHER" id="PTHR23026">
    <property type="entry name" value="NADPH NITROREDUCTASE"/>
    <property type="match status" value="1"/>
</dbReference>
<evidence type="ECO:0000256" key="1">
    <source>
        <dbReference type="ARBA" id="ARBA00022630"/>
    </source>
</evidence>
<dbReference type="AlphaFoldDB" id="A0A934KC29"/>
<accession>A0A934KC29</accession>
<dbReference type="PANTHER" id="PTHR23026:SF90">
    <property type="entry name" value="IODOTYROSINE DEIODINASE 1"/>
    <property type="match status" value="1"/>
</dbReference>
<reference evidence="5 6" key="1">
    <citation type="submission" date="2020-10" db="EMBL/GenBank/DDBJ databases">
        <title>Ca. Dormibacterota MAGs.</title>
        <authorList>
            <person name="Montgomery K."/>
        </authorList>
    </citation>
    <scope>NUCLEOTIDE SEQUENCE [LARGE SCALE GENOMIC DNA]</scope>
    <source>
        <strain evidence="5">SC8811_S16_3</strain>
    </source>
</reference>
<comment type="caution">
    <text evidence="5">The sequence shown here is derived from an EMBL/GenBank/DDBJ whole genome shotgun (WGS) entry which is preliminary data.</text>
</comment>
<dbReference type="InterPro" id="IPR000415">
    <property type="entry name" value="Nitroreductase-like"/>
</dbReference>
<feature type="domain" description="Nitroreductase" evidence="4">
    <location>
        <begin position="34"/>
        <end position="209"/>
    </location>
</feature>
<protein>
    <submittedName>
        <fullName evidence="5">Nitroreductase family protein</fullName>
    </submittedName>
</protein>
<sequence length="291" mass="32540">MALTPEPPSAAGGAAAQVQPSPFEQPYDLLLQTIRRRRSVRKFQSGRPVSRETLLRIMEAGRWAPSGANAQPWDFICVDEPDVRQQVLQVFLRQGQRLLEHVTRFPAVNKSFLAHTSAIILVLGDPRWKAAFPQGNQAAWQNEYAANNDNIFYCSLGAAIQNLQLATTACGLTSAWLSGGGETRTAAELREILGFPASASPYGTVPIGYPAKEVGSKWRRPLEQMVHWNRFEPEQYRPQPLIDFYVNQLRPFAMYRPFETLDEWEDAGDRAGGWRAAFSSRVSNPGGKLPR</sequence>
<evidence type="ECO:0000313" key="6">
    <source>
        <dbReference type="Proteomes" id="UP000620075"/>
    </source>
</evidence>
<dbReference type="SUPFAM" id="SSF55469">
    <property type="entry name" value="FMN-dependent nitroreductase-like"/>
    <property type="match status" value="1"/>
</dbReference>
<dbReference type="RefSeq" id="WP_338180216.1">
    <property type="nucleotide sequence ID" value="NZ_JAEKNQ010000040.1"/>
</dbReference>
<evidence type="ECO:0000256" key="2">
    <source>
        <dbReference type="ARBA" id="ARBA00022643"/>
    </source>
</evidence>
<evidence type="ECO:0000256" key="3">
    <source>
        <dbReference type="ARBA" id="ARBA00023002"/>
    </source>
</evidence>
<dbReference type="InterPro" id="IPR050627">
    <property type="entry name" value="Nitroreductase/BluB"/>
</dbReference>
<keyword evidence="1" id="KW-0285">Flavoprotein</keyword>
<dbReference type="InterPro" id="IPR029479">
    <property type="entry name" value="Nitroreductase"/>
</dbReference>
<proteinExistence type="predicted"/>
<dbReference type="Pfam" id="PF00881">
    <property type="entry name" value="Nitroreductase"/>
    <property type="match status" value="1"/>
</dbReference>
<dbReference type="EMBL" id="JAEKNQ010000040">
    <property type="protein sequence ID" value="MBJ7603729.1"/>
    <property type="molecule type" value="Genomic_DNA"/>
</dbReference>
<keyword evidence="3" id="KW-0560">Oxidoreductase</keyword>
<dbReference type="GO" id="GO:0016491">
    <property type="term" value="F:oxidoreductase activity"/>
    <property type="evidence" value="ECO:0007669"/>
    <property type="project" value="UniProtKB-KW"/>
</dbReference>
<organism evidence="5 6">
    <name type="scientific">Candidatus Dormiibacter inghamiae</name>
    <dbReference type="NCBI Taxonomy" id="3127013"/>
    <lineage>
        <taxon>Bacteria</taxon>
        <taxon>Bacillati</taxon>
        <taxon>Candidatus Dormiibacterota</taxon>
        <taxon>Candidatus Dormibacteria</taxon>
        <taxon>Candidatus Dormibacterales</taxon>
        <taxon>Candidatus Dormibacteraceae</taxon>
        <taxon>Candidatus Dormiibacter</taxon>
    </lineage>
</organism>
<evidence type="ECO:0000313" key="5">
    <source>
        <dbReference type="EMBL" id="MBJ7603729.1"/>
    </source>
</evidence>
<keyword evidence="2" id="KW-0288">FMN</keyword>
<name>A0A934KC29_9BACT</name>
<gene>
    <name evidence="5" type="ORF">JF888_11140</name>
</gene>